<evidence type="ECO:0000313" key="1">
    <source>
        <dbReference type="EMBL" id="CUI01450.1"/>
    </source>
</evidence>
<protein>
    <recommendedName>
        <fullName evidence="3">4Fe-4S ferredoxin-type domain-containing protein</fullName>
    </recommendedName>
</protein>
<gene>
    <name evidence="1" type="ORF">PHA8399_03593</name>
</gene>
<evidence type="ECO:0000313" key="2">
    <source>
        <dbReference type="Proteomes" id="UP000051326"/>
    </source>
</evidence>
<dbReference type="RefSeq" id="WP_167592839.1">
    <property type="nucleotide sequence ID" value="NZ_CYSR01000031.1"/>
</dbReference>
<accession>A0A0N7M550</accession>
<reference evidence="1 2" key="1">
    <citation type="submission" date="2015-09" db="EMBL/GenBank/DDBJ databases">
        <authorList>
            <consortium name="Swine Surveillance"/>
        </authorList>
    </citation>
    <scope>NUCLEOTIDE SEQUENCE [LARGE SCALE GENOMIC DNA]</scope>
    <source>
        <strain evidence="1 2">CECT 8399</strain>
    </source>
</reference>
<evidence type="ECO:0008006" key="3">
    <source>
        <dbReference type="Google" id="ProtNLM"/>
    </source>
</evidence>
<dbReference type="EMBL" id="CYSR01000031">
    <property type="protein sequence ID" value="CUI01450.1"/>
    <property type="molecule type" value="Genomic_DNA"/>
</dbReference>
<name>A0A0N7M550_9RHOB</name>
<proteinExistence type="predicted"/>
<organism evidence="1 2">
    <name type="scientific">Leisingera aquaemixtae</name>
    <dbReference type="NCBI Taxonomy" id="1396826"/>
    <lineage>
        <taxon>Bacteria</taxon>
        <taxon>Pseudomonadati</taxon>
        <taxon>Pseudomonadota</taxon>
        <taxon>Alphaproteobacteria</taxon>
        <taxon>Rhodobacterales</taxon>
        <taxon>Roseobacteraceae</taxon>
        <taxon>Leisingera</taxon>
    </lineage>
</organism>
<sequence length="58" mass="6042">MPISRSKSDAPRVKALATKVSGLQGPCLGCTNCVGLCEALIDVLVLPDLVLTRTRSSS</sequence>
<dbReference type="Proteomes" id="UP000051326">
    <property type="component" value="Unassembled WGS sequence"/>
</dbReference>
<dbReference type="AlphaFoldDB" id="A0A0N7M550"/>
<dbReference type="STRING" id="1396826.PHA8399_03593"/>